<dbReference type="PANTHER" id="PTHR43569:SF2">
    <property type="entry name" value="AMIDOHYDROLASE-RELATED DOMAIN-CONTAINING PROTEIN"/>
    <property type="match status" value="1"/>
</dbReference>
<dbReference type="Proteomes" id="UP000245535">
    <property type="component" value="Unassembled WGS sequence"/>
</dbReference>
<dbReference type="InterPro" id="IPR006680">
    <property type="entry name" value="Amidohydro-rel"/>
</dbReference>
<dbReference type="Gene3D" id="3.20.20.140">
    <property type="entry name" value="Metal-dependent hydrolases"/>
    <property type="match status" value="1"/>
</dbReference>
<feature type="domain" description="Amidohydrolase-related" evidence="2">
    <location>
        <begin position="14"/>
        <end position="284"/>
    </location>
</feature>
<evidence type="ECO:0000259" key="2">
    <source>
        <dbReference type="Pfam" id="PF04909"/>
    </source>
</evidence>
<keyword evidence="4" id="KW-1185">Reference proteome</keyword>
<comment type="caution">
    <text evidence="3">The sequence shown here is derived from an EMBL/GenBank/DDBJ whole genome shotgun (WGS) entry which is preliminary data.</text>
</comment>
<dbReference type="GO" id="GO:0016787">
    <property type="term" value="F:hydrolase activity"/>
    <property type="evidence" value="ECO:0007669"/>
    <property type="project" value="InterPro"/>
</dbReference>
<organism evidence="3 4">
    <name type="scientific">Sediminitomix flava</name>
    <dbReference type="NCBI Taxonomy" id="379075"/>
    <lineage>
        <taxon>Bacteria</taxon>
        <taxon>Pseudomonadati</taxon>
        <taxon>Bacteroidota</taxon>
        <taxon>Cytophagia</taxon>
        <taxon>Cytophagales</taxon>
        <taxon>Flammeovirgaceae</taxon>
        <taxon>Sediminitomix</taxon>
    </lineage>
</organism>
<dbReference type="EMBL" id="QGDO01000008">
    <property type="protein sequence ID" value="PWJ37916.1"/>
    <property type="molecule type" value="Genomic_DNA"/>
</dbReference>
<accession>A0A315Z5S0</accession>
<comment type="similarity">
    <text evidence="1">Belongs to the metallo-dependent hydrolases superfamily.</text>
</comment>
<dbReference type="SUPFAM" id="SSF51556">
    <property type="entry name" value="Metallo-dependent hydrolases"/>
    <property type="match status" value="1"/>
</dbReference>
<dbReference type="InterPro" id="IPR032466">
    <property type="entry name" value="Metal_Hydrolase"/>
</dbReference>
<evidence type="ECO:0000256" key="1">
    <source>
        <dbReference type="ARBA" id="ARBA00038310"/>
    </source>
</evidence>
<reference evidence="3 4" key="1">
    <citation type="submission" date="2018-03" db="EMBL/GenBank/DDBJ databases">
        <title>Genomic Encyclopedia of Archaeal and Bacterial Type Strains, Phase II (KMG-II): from individual species to whole genera.</title>
        <authorList>
            <person name="Goeker M."/>
        </authorList>
    </citation>
    <scope>NUCLEOTIDE SEQUENCE [LARGE SCALE GENOMIC DNA]</scope>
    <source>
        <strain evidence="3 4">DSM 28229</strain>
    </source>
</reference>
<evidence type="ECO:0000313" key="4">
    <source>
        <dbReference type="Proteomes" id="UP000245535"/>
    </source>
</evidence>
<gene>
    <name evidence="3" type="ORF">BC781_10851</name>
</gene>
<evidence type="ECO:0000313" key="3">
    <source>
        <dbReference type="EMBL" id="PWJ37916.1"/>
    </source>
</evidence>
<sequence>MIFLTLNIFTMKKIDAHHHLWKYSPVEHSWIDEQMNILKNDFLPTELWGEMQKAGYEGCVAVQASQSEQETQFLLSEASVNPFIMGVVGWVNLSHSNIRERLSYFSKFSDFKGVRHVLQDEEDDQFMLREEFLNGIQALEEFKLTYDILIFPKHLPYAAQLVEKFPNQPFVLDHIAKPEIRDGKFSPWKEEIQQLANYPNVYCKLSGMVTEANWKNWTKEELHQYIQIVVDAFGTDRLMIGSDWPVCKLAGEYETVMQVVEDFFTDQADLKKVLGENAIQFYGLVSKDVIAE</sequence>
<name>A0A315Z5S0_SEDFL</name>
<dbReference type="AlphaFoldDB" id="A0A315Z5S0"/>
<protein>
    <submittedName>
        <fullName evidence="3">L-fuconolactonase</fullName>
    </submittedName>
</protein>
<dbReference type="Pfam" id="PF04909">
    <property type="entry name" value="Amidohydro_2"/>
    <property type="match status" value="1"/>
</dbReference>
<dbReference type="InterPro" id="IPR052350">
    <property type="entry name" value="Metallo-dep_Lactonases"/>
</dbReference>
<proteinExistence type="inferred from homology"/>
<dbReference type="PANTHER" id="PTHR43569">
    <property type="entry name" value="AMIDOHYDROLASE"/>
    <property type="match status" value="1"/>
</dbReference>